<organism evidence="2 3">
    <name type="scientific">Pseudovibrio denitrificans</name>
    <dbReference type="NCBI Taxonomy" id="258256"/>
    <lineage>
        <taxon>Bacteria</taxon>
        <taxon>Pseudomonadati</taxon>
        <taxon>Pseudomonadota</taxon>
        <taxon>Alphaproteobacteria</taxon>
        <taxon>Hyphomicrobiales</taxon>
        <taxon>Stappiaceae</taxon>
        <taxon>Pseudovibrio</taxon>
    </lineage>
</organism>
<dbReference type="Pfam" id="PF13411">
    <property type="entry name" value="MerR_1"/>
    <property type="match status" value="1"/>
</dbReference>
<dbReference type="SUPFAM" id="SSF46955">
    <property type="entry name" value="Putative DNA-binding domain"/>
    <property type="match status" value="1"/>
</dbReference>
<proteinExistence type="predicted"/>
<dbReference type="AlphaFoldDB" id="A0A1I7DRZ9"/>
<feature type="domain" description="HTH merR-type" evidence="1">
    <location>
        <begin position="12"/>
        <end position="34"/>
    </location>
</feature>
<dbReference type="InterPro" id="IPR009061">
    <property type="entry name" value="DNA-bd_dom_put_sf"/>
</dbReference>
<dbReference type="Proteomes" id="UP000183371">
    <property type="component" value="Unassembled WGS sequence"/>
</dbReference>
<accession>A0A1I7DRZ9</accession>
<keyword evidence="3" id="KW-1185">Reference proteome</keyword>
<name>A0A1I7DRZ9_9HYPH</name>
<dbReference type="InterPro" id="IPR000551">
    <property type="entry name" value="MerR-type_HTH_dom"/>
</dbReference>
<reference evidence="3" key="1">
    <citation type="submission" date="2016-10" db="EMBL/GenBank/DDBJ databases">
        <authorList>
            <person name="Varghese N."/>
            <person name="Submissions S."/>
        </authorList>
    </citation>
    <scope>NUCLEOTIDE SEQUENCE [LARGE SCALE GENOMIC DNA]</scope>
    <source>
        <strain evidence="3">DSM 17465</strain>
    </source>
</reference>
<sequence length="35" mass="4106">MTGKSDTYSRTYTASEVAKIVGMNIETLRVWRRRK</sequence>
<gene>
    <name evidence="2" type="ORF">SAMN05444141_1101</name>
</gene>
<dbReference type="EMBL" id="FPBD01000010">
    <property type="protein sequence ID" value="SFU14481.1"/>
    <property type="molecule type" value="Genomic_DNA"/>
</dbReference>
<evidence type="ECO:0000313" key="2">
    <source>
        <dbReference type="EMBL" id="SFU14481.1"/>
    </source>
</evidence>
<evidence type="ECO:0000313" key="3">
    <source>
        <dbReference type="Proteomes" id="UP000183371"/>
    </source>
</evidence>
<protein>
    <submittedName>
        <fullName evidence="2">MerR HTH family regulatory protein</fullName>
    </submittedName>
</protein>
<dbReference type="GO" id="GO:0006355">
    <property type="term" value="P:regulation of DNA-templated transcription"/>
    <property type="evidence" value="ECO:0007669"/>
    <property type="project" value="InterPro"/>
</dbReference>
<evidence type="ECO:0000259" key="1">
    <source>
        <dbReference type="Pfam" id="PF13411"/>
    </source>
</evidence>
<dbReference type="GO" id="GO:0003677">
    <property type="term" value="F:DNA binding"/>
    <property type="evidence" value="ECO:0007669"/>
    <property type="project" value="InterPro"/>
</dbReference>
<feature type="non-terminal residue" evidence="2">
    <location>
        <position position="35"/>
    </location>
</feature>